<keyword evidence="3" id="KW-0812">Transmembrane</keyword>
<feature type="region of interest" description="Disordered" evidence="2">
    <location>
        <begin position="100"/>
        <end position="139"/>
    </location>
</feature>
<dbReference type="EMBL" id="PEWN01000063">
    <property type="protein sequence ID" value="PIU51509.1"/>
    <property type="molecule type" value="Genomic_DNA"/>
</dbReference>
<dbReference type="InterPro" id="IPR050570">
    <property type="entry name" value="Cell_wall_metabolism_enzyme"/>
</dbReference>
<dbReference type="InterPro" id="IPR011055">
    <property type="entry name" value="Dup_hybrid_motif"/>
</dbReference>
<dbReference type="Pfam" id="PF01551">
    <property type="entry name" value="Peptidase_M23"/>
    <property type="match status" value="1"/>
</dbReference>
<evidence type="ECO:0000313" key="6">
    <source>
        <dbReference type="Proteomes" id="UP000229227"/>
    </source>
</evidence>
<dbReference type="AlphaFoldDB" id="A0A2M6ZGK2"/>
<feature type="transmembrane region" description="Helical" evidence="3">
    <location>
        <begin position="25"/>
        <end position="45"/>
    </location>
</feature>
<dbReference type="Proteomes" id="UP000229227">
    <property type="component" value="Unassembled WGS sequence"/>
</dbReference>
<evidence type="ECO:0000256" key="2">
    <source>
        <dbReference type="SAM" id="MobiDB-lite"/>
    </source>
</evidence>
<keyword evidence="3" id="KW-1133">Transmembrane helix</keyword>
<feature type="domain" description="M23ase beta-sheet core" evidence="4">
    <location>
        <begin position="204"/>
        <end position="298"/>
    </location>
</feature>
<dbReference type="PANTHER" id="PTHR21666:SF286">
    <property type="entry name" value="LIPOPROTEIN NLPD"/>
    <property type="match status" value="1"/>
</dbReference>
<dbReference type="SUPFAM" id="SSF51261">
    <property type="entry name" value="Duplicated hybrid motif"/>
    <property type="match status" value="1"/>
</dbReference>
<proteinExistence type="predicted"/>
<evidence type="ECO:0000259" key="4">
    <source>
        <dbReference type="Pfam" id="PF01551"/>
    </source>
</evidence>
<comment type="caution">
    <text evidence="5">The sequence shown here is derived from an EMBL/GenBank/DDBJ whole genome shotgun (WGS) entry which is preliminary data.</text>
</comment>
<sequence>MKKFFTVLIVPHNHRKILNLKIPHWLNNSFIVLMGILVLATFIFIKNHKDLKEEVVDLRFKEELYREQTQKIIYFSNEVESLRKEVQELRNLGTSVKGLSKKLKQSAAPSPPNPIASSQASKNLGQGGPDRNLDISSPLPAEKLNKDIDTLKKEINQQKNLLQNLSKYLQTQLSVVRITPNRWPLRGWITSRFGWRQFRGVREFHSGIDIATLEGTSIRAAADGNVEFSGWNAGYGKLVIINHGRGISTYYGHNSSNLVSAGQFVKKGTIIACVGSTGRTTGSHLHYEIRVNGNPVNPFKYLY</sequence>
<evidence type="ECO:0000256" key="1">
    <source>
        <dbReference type="SAM" id="Coils"/>
    </source>
</evidence>
<name>A0A2M6ZGK2_9BACT</name>
<evidence type="ECO:0000313" key="5">
    <source>
        <dbReference type="EMBL" id="PIU51509.1"/>
    </source>
</evidence>
<gene>
    <name evidence="5" type="ORF">COS91_04045</name>
</gene>
<keyword evidence="3" id="KW-0472">Membrane</keyword>
<dbReference type="CDD" id="cd12797">
    <property type="entry name" value="M23_peptidase"/>
    <property type="match status" value="1"/>
</dbReference>
<dbReference type="FunFam" id="2.70.70.10:FF:000006">
    <property type="entry name" value="M23 family peptidase"/>
    <property type="match status" value="1"/>
</dbReference>
<dbReference type="Gene3D" id="2.70.70.10">
    <property type="entry name" value="Glucose Permease (Domain IIA)"/>
    <property type="match status" value="1"/>
</dbReference>
<reference evidence="6" key="1">
    <citation type="submission" date="2017-09" db="EMBL/GenBank/DDBJ databases">
        <title>Depth-based differentiation of microbial function through sediment-hosted aquifers and enrichment of novel symbionts in the deep terrestrial subsurface.</title>
        <authorList>
            <person name="Probst A.J."/>
            <person name="Ladd B."/>
            <person name="Jarett J.K."/>
            <person name="Geller-Mcgrath D.E."/>
            <person name="Sieber C.M.K."/>
            <person name="Emerson J.B."/>
            <person name="Anantharaman K."/>
            <person name="Thomas B.C."/>
            <person name="Malmstrom R."/>
            <person name="Stieglmeier M."/>
            <person name="Klingl A."/>
            <person name="Woyke T."/>
            <person name="Ryan C.M."/>
            <person name="Banfield J.F."/>
        </authorList>
    </citation>
    <scope>NUCLEOTIDE SEQUENCE [LARGE SCALE GENOMIC DNA]</scope>
</reference>
<dbReference type="PANTHER" id="PTHR21666">
    <property type="entry name" value="PEPTIDASE-RELATED"/>
    <property type="match status" value="1"/>
</dbReference>
<evidence type="ECO:0000256" key="3">
    <source>
        <dbReference type="SAM" id="Phobius"/>
    </source>
</evidence>
<accession>A0A2M6ZGK2</accession>
<keyword evidence="1" id="KW-0175">Coiled coil</keyword>
<feature type="coiled-coil region" evidence="1">
    <location>
        <begin position="141"/>
        <end position="168"/>
    </location>
</feature>
<protein>
    <recommendedName>
        <fullName evidence="4">M23ase beta-sheet core domain-containing protein</fullName>
    </recommendedName>
</protein>
<organism evidence="5 6">
    <name type="scientific">Candidatus Desantisbacteria bacterium CG07_land_8_20_14_0_80_39_15</name>
    <dbReference type="NCBI Taxonomy" id="1974549"/>
    <lineage>
        <taxon>Bacteria</taxon>
        <taxon>Candidatus Desantisiibacteriota</taxon>
    </lineage>
</organism>
<dbReference type="InterPro" id="IPR016047">
    <property type="entry name" value="M23ase_b-sheet_dom"/>
</dbReference>
<dbReference type="GO" id="GO:0004222">
    <property type="term" value="F:metalloendopeptidase activity"/>
    <property type="evidence" value="ECO:0007669"/>
    <property type="project" value="TreeGrafter"/>
</dbReference>